<feature type="compositionally biased region" description="Basic residues" evidence="1">
    <location>
        <begin position="225"/>
        <end position="237"/>
    </location>
</feature>
<dbReference type="EMBL" id="QRGA01000003">
    <property type="protein sequence ID" value="RDU99952.1"/>
    <property type="molecule type" value="Genomic_DNA"/>
</dbReference>
<proteinExistence type="predicted"/>
<feature type="region of interest" description="Disordered" evidence="1">
    <location>
        <begin position="1"/>
        <end position="33"/>
    </location>
</feature>
<protein>
    <submittedName>
        <fullName evidence="2">Helix-turn-helix domain-containing protein</fullName>
    </submittedName>
</protein>
<evidence type="ECO:0000256" key="1">
    <source>
        <dbReference type="SAM" id="MobiDB-lite"/>
    </source>
</evidence>
<dbReference type="Proteomes" id="UP000256838">
    <property type="component" value="Unassembled WGS sequence"/>
</dbReference>
<sequence length="297" mass="33240">MAPSGLDPDPMVPSLDASNRRQPGRDADHGFTDLEPRRMNTLTQMSFIPGTEVLFLGRPHRIAQAVDFDEVLLRDLETKQVVRAKLIDLQIVQPTSVRPRPDLLSIEESDWSEAERREAIIRPLLAQHGRKRDDVVARAAEFGLHANTLYKSLKAYESAGLMTALLPKQQRKDKAATKLQAEIEAIIEDVIKTEYLTTQKKSKQWVCNEVRRRCSAADGDVPQGHLRRRAPARRRPAGAHPGRGPASARPDAVRGTDRPGLRRRDRRYPLLQRRAAPLDQCAGPAKAEVQAQAHVPP</sequence>
<evidence type="ECO:0000313" key="3">
    <source>
        <dbReference type="Proteomes" id="UP000256838"/>
    </source>
</evidence>
<comment type="caution">
    <text evidence="2">The sequence shown here is derived from an EMBL/GenBank/DDBJ whole genome shotgun (WGS) entry which is preliminary data.</text>
</comment>
<gene>
    <name evidence="2" type="ORF">DWV00_06055</name>
</gene>
<feature type="region of interest" description="Disordered" evidence="1">
    <location>
        <begin position="217"/>
        <end position="297"/>
    </location>
</feature>
<feature type="compositionally biased region" description="Basic and acidic residues" evidence="1">
    <location>
        <begin position="23"/>
        <end position="33"/>
    </location>
</feature>
<dbReference type="AlphaFoldDB" id="A0A3D8K4K9"/>
<dbReference type="OrthoDB" id="5439087at2"/>
<name>A0A3D8K4K9_9BURK</name>
<reference evidence="2 3" key="1">
    <citation type="submission" date="2018-08" db="EMBL/GenBank/DDBJ databases">
        <title>Paraburkholderia sp. DHOM06 isolated from forest soil.</title>
        <authorList>
            <person name="Gao Z.-H."/>
            <person name="Qiu L.-H."/>
        </authorList>
    </citation>
    <scope>NUCLEOTIDE SEQUENCE [LARGE SCALE GENOMIC DNA]</scope>
    <source>
        <strain evidence="2 3">DHOM06</strain>
    </source>
</reference>
<accession>A0A3D8K4K9</accession>
<keyword evidence="3" id="KW-1185">Reference proteome</keyword>
<evidence type="ECO:0000313" key="2">
    <source>
        <dbReference type="EMBL" id="RDU99952.1"/>
    </source>
</evidence>
<feature type="compositionally biased region" description="Low complexity" evidence="1">
    <location>
        <begin position="238"/>
        <end position="250"/>
    </location>
</feature>
<feature type="compositionally biased region" description="Basic and acidic residues" evidence="1">
    <location>
        <begin position="251"/>
        <end position="262"/>
    </location>
</feature>
<organism evidence="2 3">
    <name type="scientific">Trinickia dinghuensis</name>
    <dbReference type="NCBI Taxonomy" id="2291023"/>
    <lineage>
        <taxon>Bacteria</taxon>
        <taxon>Pseudomonadati</taxon>
        <taxon>Pseudomonadota</taxon>
        <taxon>Betaproteobacteria</taxon>
        <taxon>Burkholderiales</taxon>
        <taxon>Burkholderiaceae</taxon>
        <taxon>Trinickia</taxon>
    </lineage>
</organism>